<dbReference type="AlphaFoldDB" id="A0A5S6QPZ4"/>
<reference evidence="3 4" key="3">
    <citation type="submission" date="2019-12" db="UniProtKB">
        <authorList>
            <consortium name="WormBaseParasite"/>
        </authorList>
    </citation>
    <scope>IDENTIFICATION</scope>
</reference>
<evidence type="ECO:0000313" key="4">
    <source>
        <dbReference type="WBParaSite" id="TMUE_2000009305.1"/>
    </source>
</evidence>
<sequence>MDNNTEEQKDNQPSKSGVHLITVVDSTTGSNVRLKVCHDTPMEKVFQSFCGRMNRNISEVRFMYHSKRVNAGETAASLGLGDEAEFTATQMQLGG</sequence>
<dbReference type="WBParaSite" id="TMUE_0000002001.1">
    <property type="protein sequence ID" value="TMUE_0000002001.1"/>
    <property type="gene ID" value="WBGene00297863"/>
</dbReference>
<evidence type="ECO:0000313" key="2">
    <source>
        <dbReference type="Proteomes" id="UP000046395"/>
    </source>
</evidence>
<reference evidence="2" key="1">
    <citation type="submission" date="2013-11" db="EMBL/GenBank/DDBJ databases">
        <authorList>
            <person name="Aslett M."/>
        </authorList>
    </citation>
    <scope>NUCLEOTIDE SEQUENCE [LARGE SCALE GENOMIC DNA]</scope>
    <source>
        <strain evidence="2">Edinburgh</strain>
    </source>
</reference>
<accession>A0A5S6QPZ4</accession>
<dbReference type="InterPro" id="IPR029071">
    <property type="entry name" value="Ubiquitin-like_domsf"/>
</dbReference>
<dbReference type="Proteomes" id="UP000046395">
    <property type="component" value="Unassembled WGS sequence"/>
</dbReference>
<dbReference type="Gene3D" id="3.10.20.90">
    <property type="entry name" value="Phosphatidylinositol 3-kinase Catalytic Subunit, Chain A, domain 1"/>
    <property type="match status" value="1"/>
</dbReference>
<dbReference type="SUPFAM" id="SSF54236">
    <property type="entry name" value="Ubiquitin-like"/>
    <property type="match status" value="1"/>
</dbReference>
<dbReference type="PANTHER" id="PTHR10562">
    <property type="entry name" value="SMALL UBIQUITIN-RELATED MODIFIER"/>
    <property type="match status" value="1"/>
</dbReference>
<dbReference type="STRING" id="70415.A0A5S6QPZ4"/>
<protein>
    <submittedName>
        <fullName evidence="3 4">Rad60/SUMO-like domain-containing protein</fullName>
    </submittedName>
</protein>
<reference evidence="2" key="2">
    <citation type="submission" date="2014-03" db="EMBL/GenBank/DDBJ databases">
        <title>The whipworm genome and dual-species transcriptomics of an intimate host-pathogen interaction.</title>
        <authorList>
            <person name="Foth B.J."/>
            <person name="Tsai I.J."/>
            <person name="Reid A.J."/>
            <person name="Bancroft A.J."/>
            <person name="Nichol S."/>
            <person name="Tracey A."/>
            <person name="Holroyd N."/>
            <person name="Cotton J.A."/>
            <person name="Stanley E.J."/>
            <person name="Zarowiecki M."/>
            <person name="Liu J.Z."/>
            <person name="Huckvale T."/>
            <person name="Cooper P.J."/>
            <person name="Grencis R.K."/>
            <person name="Berriman M."/>
        </authorList>
    </citation>
    <scope>NUCLEOTIDE SEQUENCE [LARGE SCALE GENOMIC DNA]</scope>
    <source>
        <strain evidence="2">Edinburgh</strain>
    </source>
</reference>
<dbReference type="InterPro" id="IPR022617">
    <property type="entry name" value="Rad60/SUMO-like_dom"/>
</dbReference>
<dbReference type="Pfam" id="PF11976">
    <property type="entry name" value="Rad60-SLD"/>
    <property type="match status" value="1"/>
</dbReference>
<evidence type="ECO:0000313" key="3">
    <source>
        <dbReference type="WBParaSite" id="TMUE_0000002001.1"/>
    </source>
</evidence>
<evidence type="ECO:0000259" key="1">
    <source>
        <dbReference type="Pfam" id="PF11976"/>
    </source>
</evidence>
<name>A0A5S6QPZ4_TRIMR</name>
<organism evidence="2 4">
    <name type="scientific">Trichuris muris</name>
    <name type="common">Mouse whipworm</name>
    <dbReference type="NCBI Taxonomy" id="70415"/>
    <lineage>
        <taxon>Eukaryota</taxon>
        <taxon>Metazoa</taxon>
        <taxon>Ecdysozoa</taxon>
        <taxon>Nematoda</taxon>
        <taxon>Enoplea</taxon>
        <taxon>Dorylaimia</taxon>
        <taxon>Trichinellida</taxon>
        <taxon>Trichuridae</taxon>
        <taxon>Trichuris</taxon>
    </lineage>
</organism>
<dbReference type="WBParaSite" id="TMUE_2000009305.1">
    <property type="protein sequence ID" value="TMUE_2000009305.1"/>
    <property type="gene ID" value="WBGene00285571"/>
</dbReference>
<feature type="domain" description="Rad60/SUMO-like" evidence="1">
    <location>
        <begin position="24"/>
        <end position="85"/>
    </location>
</feature>
<dbReference type="CDD" id="cd01763">
    <property type="entry name" value="Ubl_SUMO_like"/>
    <property type="match status" value="1"/>
</dbReference>
<keyword evidence="2" id="KW-1185">Reference proteome</keyword>
<proteinExistence type="predicted"/>